<reference evidence="2" key="1">
    <citation type="journal article" date="2023" name="Mol. Phylogenet. Evol.">
        <title>Genome-scale phylogeny and comparative genomics of the fungal order Sordariales.</title>
        <authorList>
            <person name="Hensen N."/>
            <person name="Bonometti L."/>
            <person name="Westerberg I."/>
            <person name="Brannstrom I.O."/>
            <person name="Guillou S."/>
            <person name="Cros-Aarteil S."/>
            <person name="Calhoun S."/>
            <person name="Haridas S."/>
            <person name="Kuo A."/>
            <person name="Mondo S."/>
            <person name="Pangilinan J."/>
            <person name="Riley R."/>
            <person name="LaButti K."/>
            <person name="Andreopoulos B."/>
            <person name="Lipzen A."/>
            <person name="Chen C."/>
            <person name="Yan M."/>
            <person name="Daum C."/>
            <person name="Ng V."/>
            <person name="Clum A."/>
            <person name="Steindorff A."/>
            <person name="Ohm R.A."/>
            <person name="Martin F."/>
            <person name="Silar P."/>
            <person name="Natvig D.O."/>
            <person name="Lalanne C."/>
            <person name="Gautier V."/>
            <person name="Ament-Velasquez S.L."/>
            <person name="Kruys A."/>
            <person name="Hutchinson M.I."/>
            <person name="Powell A.J."/>
            <person name="Barry K."/>
            <person name="Miller A.N."/>
            <person name="Grigoriev I.V."/>
            <person name="Debuchy R."/>
            <person name="Gladieux P."/>
            <person name="Hiltunen Thoren M."/>
            <person name="Johannesson H."/>
        </authorList>
    </citation>
    <scope>NUCLEOTIDE SEQUENCE</scope>
    <source>
        <strain evidence="2">CBS 731.68</strain>
    </source>
</reference>
<gene>
    <name evidence="2" type="ORF">N657DRAFT_687040</name>
</gene>
<dbReference type="RefSeq" id="XP_062653553.1">
    <property type="nucleotide sequence ID" value="XM_062796863.1"/>
</dbReference>
<evidence type="ECO:0000313" key="3">
    <source>
        <dbReference type="Proteomes" id="UP001302602"/>
    </source>
</evidence>
<proteinExistence type="predicted"/>
<reference evidence="2" key="2">
    <citation type="submission" date="2023-05" db="EMBL/GenBank/DDBJ databases">
        <authorList>
            <consortium name="Lawrence Berkeley National Laboratory"/>
            <person name="Steindorff A."/>
            <person name="Hensen N."/>
            <person name="Bonometti L."/>
            <person name="Westerberg I."/>
            <person name="Brannstrom I.O."/>
            <person name="Guillou S."/>
            <person name="Cros-Aarteil S."/>
            <person name="Calhoun S."/>
            <person name="Haridas S."/>
            <person name="Kuo A."/>
            <person name="Mondo S."/>
            <person name="Pangilinan J."/>
            <person name="Riley R."/>
            <person name="Labutti K."/>
            <person name="Andreopoulos B."/>
            <person name="Lipzen A."/>
            <person name="Chen C."/>
            <person name="Yanf M."/>
            <person name="Daum C."/>
            <person name="Ng V."/>
            <person name="Clum A."/>
            <person name="Ohm R."/>
            <person name="Martin F."/>
            <person name="Silar P."/>
            <person name="Natvig D."/>
            <person name="Lalanne C."/>
            <person name="Gautier V."/>
            <person name="Ament-Velasquez S.L."/>
            <person name="Kruys A."/>
            <person name="Hutchinson M.I."/>
            <person name="Powell A.J."/>
            <person name="Barry K."/>
            <person name="Miller A.N."/>
            <person name="Grigoriev I.V."/>
            <person name="Debuchy R."/>
            <person name="Gladieux P."/>
            <person name="Thoren M.H."/>
            <person name="Johannesson H."/>
        </authorList>
    </citation>
    <scope>NUCLEOTIDE SEQUENCE</scope>
    <source>
        <strain evidence="2">CBS 731.68</strain>
    </source>
</reference>
<evidence type="ECO:0000259" key="1">
    <source>
        <dbReference type="Pfam" id="PF20183"/>
    </source>
</evidence>
<dbReference type="EMBL" id="MU853223">
    <property type="protein sequence ID" value="KAK4129782.1"/>
    <property type="molecule type" value="Genomic_DNA"/>
</dbReference>
<comment type="caution">
    <text evidence="2">The sequence shown here is derived from an EMBL/GenBank/DDBJ whole genome shotgun (WGS) entry which is preliminary data.</text>
</comment>
<dbReference type="Proteomes" id="UP001302602">
    <property type="component" value="Unassembled WGS sequence"/>
</dbReference>
<sequence length="178" mass="19992">MTKSRPWASLSPEIRHKILKEVAQQKRAGRASLASVKKEWQLVIAKEDFRFPLLVVNLPTTLKKVSVIEDFSGSLTAVLVEDRNQNPISMRTQEAARVVDPGIGADFASKSRDLEQFSVSYMGAGMTAPRTPRLRSLAIWDGWHGNACAFIYHTDRNYAYVTWRGTLEMDLSPQAVEV</sequence>
<dbReference type="InterPro" id="IPR046676">
    <property type="entry name" value="DUF6546"/>
</dbReference>
<protein>
    <recommendedName>
        <fullName evidence="1">DUF6546 domain-containing protein</fullName>
    </recommendedName>
</protein>
<dbReference type="GeneID" id="87833631"/>
<accession>A0AAN6UB48</accession>
<organism evidence="2 3">
    <name type="scientific">Parathielavia appendiculata</name>
    <dbReference type="NCBI Taxonomy" id="2587402"/>
    <lineage>
        <taxon>Eukaryota</taxon>
        <taxon>Fungi</taxon>
        <taxon>Dikarya</taxon>
        <taxon>Ascomycota</taxon>
        <taxon>Pezizomycotina</taxon>
        <taxon>Sordariomycetes</taxon>
        <taxon>Sordariomycetidae</taxon>
        <taxon>Sordariales</taxon>
        <taxon>Chaetomiaceae</taxon>
        <taxon>Parathielavia</taxon>
    </lineage>
</organism>
<keyword evidence="3" id="KW-1185">Reference proteome</keyword>
<feature type="domain" description="DUF6546" evidence="1">
    <location>
        <begin position="57"/>
        <end position="122"/>
    </location>
</feature>
<dbReference type="AlphaFoldDB" id="A0AAN6UB48"/>
<name>A0AAN6UB48_9PEZI</name>
<feature type="domain" description="DUF6546" evidence="1">
    <location>
        <begin position="124"/>
        <end position="177"/>
    </location>
</feature>
<dbReference type="Pfam" id="PF20183">
    <property type="entry name" value="DUF6546"/>
    <property type="match status" value="2"/>
</dbReference>
<evidence type="ECO:0000313" key="2">
    <source>
        <dbReference type="EMBL" id="KAK4129782.1"/>
    </source>
</evidence>